<feature type="domain" description="Pyrroline-5-carboxylate reductase catalytic N-terminal" evidence="9">
    <location>
        <begin position="47"/>
        <end position="123"/>
    </location>
</feature>
<reference evidence="11" key="1">
    <citation type="submission" date="2023-06" db="EMBL/GenBank/DDBJ databases">
        <authorList>
            <person name="Delattre M."/>
        </authorList>
    </citation>
    <scope>NUCLEOTIDE SEQUENCE</scope>
    <source>
        <strain evidence="11">AF72</strain>
    </source>
</reference>
<dbReference type="SUPFAM" id="SSF48179">
    <property type="entry name" value="6-phosphogluconate dehydrogenase C-terminal domain-like"/>
    <property type="match status" value="1"/>
</dbReference>
<feature type="binding site" evidence="7">
    <location>
        <position position="98"/>
    </location>
    <ligand>
        <name>NADPH</name>
        <dbReference type="ChEBI" id="CHEBI:57783"/>
    </ligand>
</feature>
<protein>
    <recommendedName>
        <fullName evidence="3 8">Pyrroline-5-carboxylate reductase</fullName>
        <ecNumber evidence="3 8">1.5.1.2</ecNumber>
    </recommendedName>
</protein>
<proteinExistence type="inferred from homology"/>
<feature type="binding site" evidence="7">
    <location>
        <begin position="49"/>
        <end position="54"/>
    </location>
    <ligand>
        <name>NADP(+)</name>
        <dbReference type="ChEBI" id="CHEBI:58349"/>
    </ligand>
</feature>
<dbReference type="PANTHER" id="PTHR11645:SF64">
    <property type="entry name" value="PYRROLINE-5-CARBOXYLATE REDUCTASE-RELATED"/>
    <property type="match status" value="1"/>
</dbReference>
<evidence type="ECO:0000256" key="7">
    <source>
        <dbReference type="PIRSR" id="PIRSR000193-1"/>
    </source>
</evidence>
<dbReference type="Pfam" id="PF03807">
    <property type="entry name" value="F420_oxidored"/>
    <property type="match status" value="1"/>
</dbReference>
<dbReference type="GO" id="GO:0004735">
    <property type="term" value="F:pyrroline-5-carboxylate reductase activity"/>
    <property type="evidence" value="ECO:0007669"/>
    <property type="project" value="UniProtKB-EC"/>
</dbReference>
<name>A0AA36D4R0_9BILA</name>
<dbReference type="InterPro" id="IPR028939">
    <property type="entry name" value="P5C_Rdtase_cat_N"/>
</dbReference>
<dbReference type="InterPro" id="IPR053790">
    <property type="entry name" value="P5CR-like_CS"/>
</dbReference>
<evidence type="ECO:0000256" key="4">
    <source>
        <dbReference type="ARBA" id="ARBA00022650"/>
    </source>
</evidence>
<keyword evidence="12" id="KW-1185">Reference proteome</keyword>
<dbReference type="PIRSF" id="PIRSF000193">
    <property type="entry name" value="Pyrrol-5-carb_rd"/>
    <property type="match status" value="1"/>
</dbReference>
<organism evidence="11 12">
    <name type="scientific">Mesorhabditis spiculigera</name>
    <dbReference type="NCBI Taxonomy" id="96644"/>
    <lineage>
        <taxon>Eukaryota</taxon>
        <taxon>Metazoa</taxon>
        <taxon>Ecdysozoa</taxon>
        <taxon>Nematoda</taxon>
        <taxon>Chromadorea</taxon>
        <taxon>Rhabditida</taxon>
        <taxon>Rhabditina</taxon>
        <taxon>Rhabditomorpha</taxon>
        <taxon>Rhabditoidea</taxon>
        <taxon>Rhabditidae</taxon>
        <taxon>Mesorhabditinae</taxon>
        <taxon>Mesorhabditis</taxon>
    </lineage>
</organism>
<keyword evidence="8" id="KW-0028">Amino-acid biosynthesis</keyword>
<evidence type="ECO:0000313" key="12">
    <source>
        <dbReference type="Proteomes" id="UP001177023"/>
    </source>
</evidence>
<keyword evidence="4 8" id="KW-0641">Proline biosynthesis</keyword>
<dbReference type="InterPro" id="IPR008927">
    <property type="entry name" value="6-PGluconate_DH-like_C_sf"/>
</dbReference>
<keyword evidence="5 7" id="KW-0521">NADP</keyword>
<evidence type="ECO:0000256" key="5">
    <source>
        <dbReference type="ARBA" id="ARBA00022857"/>
    </source>
</evidence>
<evidence type="ECO:0000259" key="9">
    <source>
        <dbReference type="Pfam" id="PF03807"/>
    </source>
</evidence>
<dbReference type="FunFam" id="1.10.3730.10:FF:000001">
    <property type="entry name" value="Pyrroline-5-carboxylate reductase"/>
    <property type="match status" value="1"/>
</dbReference>
<dbReference type="Pfam" id="PF14748">
    <property type="entry name" value="P5CR_dimer"/>
    <property type="match status" value="1"/>
</dbReference>
<evidence type="ECO:0000313" key="11">
    <source>
        <dbReference type="EMBL" id="CAJ0579758.1"/>
    </source>
</evidence>
<dbReference type="NCBIfam" id="TIGR00112">
    <property type="entry name" value="proC"/>
    <property type="match status" value="1"/>
</dbReference>
<dbReference type="InterPro" id="IPR029036">
    <property type="entry name" value="P5CR_dimer"/>
</dbReference>
<evidence type="ECO:0000256" key="1">
    <source>
        <dbReference type="ARBA" id="ARBA00005205"/>
    </source>
</evidence>
<dbReference type="EMBL" id="CATQJA010002657">
    <property type="protein sequence ID" value="CAJ0579758.1"/>
    <property type="molecule type" value="Genomic_DNA"/>
</dbReference>
<dbReference type="Proteomes" id="UP001177023">
    <property type="component" value="Unassembled WGS sequence"/>
</dbReference>
<dbReference type="Gene3D" id="3.40.50.720">
    <property type="entry name" value="NAD(P)-binding Rossmann-like Domain"/>
    <property type="match status" value="1"/>
</dbReference>
<evidence type="ECO:0000256" key="3">
    <source>
        <dbReference type="ARBA" id="ARBA00012855"/>
    </source>
</evidence>
<dbReference type="AlphaFoldDB" id="A0AA36D4R0"/>
<evidence type="ECO:0000256" key="8">
    <source>
        <dbReference type="RuleBase" id="RU003903"/>
    </source>
</evidence>
<dbReference type="SUPFAM" id="SSF51735">
    <property type="entry name" value="NAD(P)-binding Rossmann-fold domains"/>
    <property type="match status" value="1"/>
</dbReference>
<keyword evidence="6 8" id="KW-0560">Oxidoreductase</keyword>
<accession>A0AA36D4R0</accession>
<feature type="non-terminal residue" evidence="11">
    <location>
        <position position="312"/>
    </location>
</feature>
<comment type="catalytic activity">
    <reaction evidence="8">
        <text>L-proline + NADP(+) = (S)-1-pyrroline-5-carboxylate + NADPH + 2 H(+)</text>
        <dbReference type="Rhea" id="RHEA:14109"/>
        <dbReference type="ChEBI" id="CHEBI:15378"/>
        <dbReference type="ChEBI" id="CHEBI:17388"/>
        <dbReference type="ChEBI" id="CHEBI:57783"/>
        <dbReference type="ChEBI" id="CHEBI:58349"/>
        <dbReference type="ChEBI" id="CHEBI:60039"/>
        <dbReference type="EC" id="1.5.1.2"/>
    </reaction>
</comment>
<dbReference type="GO" id="GO:0055129">
    <property type="term" value="P:L-proline biosynthetic process"/>
    <property type="evidence" value="ECO:0007669"/>
    <property type="project" value="TreeGrafter"/>
</dbReference>
<dbReference type="Gene3D" id="1.10.3730.10">
    <property type="entry name" value="ProC C-terminal domain-like"/>
    <property type="match status" value="1"/>
</dbReference>
<comment type="similarity">
    <text evidence="2 8">Belongs to the pyrroline-5-carboxylate reductase family.</text>
</comment>
<gene>
    <name evidence="11" type="ORF">MSPICULIGERA_LOCUS17964</name>
</gene>
<evidence type="ECO:0000259" key="10">
    <source>
        <dbReference type="Pfam" id="PF14748"/>
    </source>
</evidence>
<dbReference type="InterPro" id="IPR036291">
    <property type="entry name" value="NAD(P)-bd_dom_sf"/>
</dbReference>
<comment type="caution">
    <text evidence="11">The sequence shown here is derived from an EMBL/GenBank/DDBJ whole genome shotgun (WGS) entry which is preliminary data.</text>
</comment>
<dbReference type="PANTHER" id="PTHR11645">
    <property type="entry name" value="PYRROLINE-5-CARBOXYLATE REDUCTASE"/>
    <property type="match status" value="1"/>
</dbReference>
<comment type="pathway">
    <text evidence="1 8">Amino-acid biosynthesis; L-proline biosynthesis; L-proline from L-glutamate 5-semialdehyde: step 1/1.</text>
</comment>
<dbReference type="PROSITE" id="PS00521">
    <property type="entry name" value="P5CR"/>
    <property type="match status" value="1"/>
</dbReference>
<evidence type="ECO:0000256" key="2">
    <source>
        <dbReference type="ARBA" id="ARBA00005525"/>
    </source>
</evidence>
<feature type="domain" description="Pyrroline-5-carboxylate reductase dimerisation" evidence="10">
    <location>
        <begin position="205"/>
        <end position="309"/>
    </location>
</feature>
<dbReference type="HAMAP" id="MF_01925">
    <property type="entry name" value="P5C_reductase"/>
    <property type="match status" value="1"/>
</dbReference>
<feature type="binding site" evidence="7">
    <location>
        <begin position="113"/>
        <end position="116"/>
    </location>
    <ligand>
        <name>NADP(+)</name>
        <dbReference type="ChEBI" id="CHEBI:58349"/>
    </ligand>
</feature>
<dbReference type="EC" id="1.5.1.2" evidence="3 8"/>
<evidence type="ECO:0000256" key="6">
    <source>
        <dbReference type="ARBA" id="ARBA00023002"/>
    </source>
</evidence>
<dbReference type="InterPro" id="IPR000304">
    <property type="entry name" value="Pyrroline-COOH_reductase"/>
</dbReference>
<sequence>MNLRLGLSTKRLLDSSMLYSRQLNYSMEAQPNLAKICSGTDIKPILVFLGGGQMATALVEGAVAKGFVTKEQVAVTARTEQTVKKWINRGYPNVSVDNKAFVEKYKSGIFFLAMKPQSRHGLYASGCDFTDCRVVCLMAGIDLKTLNEELPGATQTRLMRLHPNVAAAVGASTSILSTPAGCCPEQEKIVRAFANCSGSCFDVEENKYDAAGTIVGCSPAWVFSMIEALSDGGVLAGVPRDVASKLAAQAVMGAAKLVVETGEHPGVLKDKVCSAGGTTIAGVRVLEAKGMRSGFIEAVKAATDRAGELGKK</sequence>